<comment type="caution">
    <text evidence="2">The sequence shown here is derived from an EMBL/GenBank/DDBJ whole genome shotgun (WGS) entry which is preliminary data.</text>
</comment>
<feature type="compositionally biased region" description="Polar residues" evidence="1">
    <location>
        <begin position="278"/>
        <end position="290"/>
    </location>
</feature>
<sequence>MVSATTIAAVMTISNVVGATIAPRRLPSTVPLQLGFYRMLGTCAEIPTLAGFMIMVKAPKIGIQVDLRFEDYDGQVLFVSNYHLAPISMPVEPGEGSRASGESDSQCYALRRKRPFVNLVPREFLTYVSTRFPHLGMFDQKHFSICPGTEEGSASVKLRLKSGEFTKIKLILTDPDTVLPVVITPGKYLRWPNEDDTESDDHPCMEVEISGTDVGEQTAAIVFDHRIEGRSTVRGFELTNYVAAKVSRGGDVDEHTYARSYRDCYTLGERHGSDRLQSDASPIPASQDQSKVPARICAESKDLISLIYEKDDATETKVYLVRESTNLALLADTAARR</sequence>
<proteinExistence type="predicted"/>
<feature type="non-terminal residue" evidence="2">
    <location>
        <position position="337"/>
    </location>
</feature>
<dbReference type="Proteomes" id="UP000572268">
    <property type="component" value="Unassembled WGS sequence"/>
</dbReference>
<dbReference type="AlphaFoldDB" id="A0A7J6LFW9"/>
<protein>
    <submittedName>
        <fullName evidence="2">Uncharacterized protein</fullName>
    </submittedName>
</protein>
<feature type="region of interest" description="Disordered" evidence="1">
    <location>
        <begin position="272"/>
        <end position="292"/>
    </location>
</feature>
<name>A0A7J6LFW9_PEROL</name>
<evidence type="ECO:0000256" key="1">
    <source>
        <dbReference type="SAM" id="MobiDB-lite"/>
    </source>
</evidence>
<reference evidence="2 3" key="1">
    <citation type="submission" date="2020-04" db="EMBL/GenBank/DDBJ databases">
        <title>Perkinsus olseni comparative genomics.</title>
        <authorList>
            <person name="Bogema D.R."/>
        </authorList>
    </citation>
    <scope>NUCLEOTIDE SEQUENCE [LARGE SCALE GENOMIC DNA]</scope>
    <source>
        <strain evidence="2">ATCC PRA-31</strain>
    </source>
</reference>
<gene>
    <name evidence="2" type="ORF">FOL46_007171</name>
</gene>
<evidence type="ECO:0000313" key="2">
    <source>
        <dbReference type="EMBL" id="KAF4657910.1"/>
    </source>
</evidence>
<accession>A0A7J6LFW9</accession>
<organism evidence="2 3">
    <name type="scientific">Perkinsus olseni</name>
    <name type="common">Perkinsus atlanticus</name>
    <dbReference type="NCBI Taxonomy" id="32597"/>
    <lineage>
        <taxon>Eukaryota</taxon>
        <taxon>Sar</taxon>
        <taxon>Alveolata</taxon>
        <taxon>Perkinsozoa</taxon>
        <taxon>Perkinsea</taxon>
        <taxon>Perkinsida</taxon>
        <taxon>Perkinsidae</taxon>
        <taxon>Perkinsus</taxon>
    </lineage>
</organism>
<evidence type="ECO:0000313" key="3">
    <source>
        <dbReference type="Proteomes" id="UP000572268"/>
    </source>
</evidence>
<dbReference type="EMBL" id="JABANN010000498">
    <property type="protein sequence ID" value="KAF4657910.1"/>
    <property type="molecule type" value="Genomic_DNA"/>
</dbReference>